<name>A0AAV7DX97_ARIFI</name>
<reference evidence="1 2" key="1">
    <citation type="submission" date="2021-07" db="EMBL/GenBank/DDBJ databases">
        <title>The Aristolochia fimbriata genome: insights into angiosperm evolution, floral development and chemical biosynthesis.</title>
        <authorList>
            <person name="Jiao Y."/>
        </authorList>
    </citation>
    <scope>NUCLEOTIDE SEQUENCE [LARGE SCALE GENOMIC DNA]</scope>
    <source>
        <strain evidence="1">IBCAS-2021</strain>
        <tissue evidence="1">Leaf</tissue>
    </source>
</reference>
<protein>
    <submittedName>
        <fullName evidence="1">Uncharacterized protein</fullName>
    </submittedName>
</protein>
<comment type="caution">
    <text evidence="1">The sequence shown here is derived from an EMBL/GenBank/DDBJ whole genome shotgun (WGS) entry which is preliminary data.</text>
</comment>
<dbReference type="Proteomes" id="UP000825729">
    <property type="component" value="Unassembled WGS sequence"/>
</dbReference>
<evidence type="ECO:0000313" key="2">
    <source>
        <dbReference type="Proteomes" id="UP000825729"/>
    </source>
</evidence>
<keyword evidence="2" id="KW-1185">Reference proteome</keyword>
<organism evidence="1 2">
    <name type="scientific">Aristolochia fimbriata</name>
    <name type="common">White veined hardy Dutchman's pipe vine</name>
    <dbReference type="NCBI Taxonomy" id="158543"/>
    <lineage>
        <taxon>Eukaryota</taxon>
        <taxon>Viridiplantae</taxon>
        <taxon>Streptophyta</taxon>
        <taxon>Embryophyta</taxon>
        <taxon>Tracheophyta</taxon>
        <taxon>Spermatophyta</taxon>
        <taxon>Magnoliopsida</taxon>
        <taxon>Magnoliidae</taxon>
        <taxon>Piperales</taxon>
        <taxon>Aristolochiaceae</taxon>
        <taxon>Aristolochia</taxon>
    </lineage>
</organism>
<sequence>MSSGENITRGSKGFESVLFKSFSLPFPYWPRSVGVRRGKDRGKFVWGDEQRRGISGGAGAALCAVTLSPPRPFPRPRSSPLDPGVVPSFGSPGTYTCCADSTPAFAVGPQWRLQTWDTSASRRYAREREREREEREEKAGPGFPRWRAERAKGERKIDRGVAVCTRTTGRCALRPPPFVAGRSWALLGRMCEQGSSATVALPSHHLPHPTFVCSSLFQLTRDASPMLYRSVHMDTRHT</sequence>
<proteinExistence type="predicted"/>
<gene>
    <name evidence="1" type="ORF">H6P81_020371</name>
</gene>
<dbReference type="AlphaFoldDB" id="A0AAV7DX97"/>
<dbReference type="EMBL" id="JAINDJ010000008">
    <property type="protein sequence ID" value="KAG9440206.1"/>
    <property type="molecule type" value="Genomic_DNA"/>
</dbReference>
<evidence type="ECO:0000313" key="1">
    <source>
        <dbReference type="EMBL" id="KAG9440206.1"/>
    </source>
</evidence>
<accession>A0AAV7DX97</accession>